<feature type="domain" description="Polymerase/histidinol phosphatase N-terminal" evidence="11">
    <location>
        <begin position="6"/>
        <end position="73"/>
    </location>
</feature>
<comment type="catalytic activity">
    <reaction evidence="10">
        <text>DNA(n) + a 2'-deoxyribonucleoside 5'-triphosphate = DNA(n+1) + diphosphate</text>
        <dbReference type="Rhea" id="RHEA:22508"/>
        <dbReference type="Rhea" id="RHEA-COMP:17339"/>
        <dbReference type="Rhea" id="RHEA-COMP:17340"/>
        <dbReference type="ChEBI" id="CHEBI:33019"/>
        <dbReference type="ChEBI" id="CHEBI:61560"/>
        <dbReference type="ChEBI" id="CHEBI:173112"/>
        <dbReference type="EC" id="2.7.7.7"/>
    </reaction>
</comment>
<reference evidence="12" key="1">
    <citation type="submission" date="2020-10" db="EMBL/GenBank/DDBJ databases">
        <authorList>
            <person name="Gilroy R."/>
        </authorList>
    </citation>
    <scope>NUCLEOTIDE SEQUENCE</scope>
    <source>
        <strain evidence="12">CHK186-9395</strain>
    </source>
</reference>
<dbReference type="CDD" id="cd04485">
    <property type="entry name" value="DnaE_OBF"/>
    <property type="match status" value="1"/>
</dbReference>
<dbReference type="Gene3D" id="1.10.10.1600">
    <property type="entry name" value="Bacterial DNA polymerase III alpha subunit, thumb domain"/>
    <property type="match status" value="1"/>
</dbReference>
<dbReference type="InterPro" id="IPR011708">
    <property type="entry name" value="DNA_pol3_alpha_NTPase_dom"/>
</dbReference>
<dbReference type="Pfam" id="PF02811">
    <property type="entry name" value="PHP"/>
    <property type="match status" value="1"/>
</dbReference>
<dbReference type="NCBIfam" id="NF004226">
    <property type="entry name" value="PRK05673.1"/>
    <property type="match status" value="1"/>
</dbReference>
<keyword evidence="6 12" id="KW-0548">Nucleotidyltransferase</keyword>
<dbReference type="CDD" id="cd12113">
    <property type="entry name" value="PHP_PolIIIA_DnaE3"/>
    <property type="match status" value="1"/>
</dbReference>
<evidence type="ECO:0000256" key="2">
    <source>
        <dbReference type="ARBA" id="ARBA00009496"/>
    </source>
</evidence>
<gene>
    <name evidence="12" type="ORF">IAA62_04630</name>
</gene>
<dbReference type="Gene3D" id="3.20.20.140">
    <property type="entry name" value="Metal-dependent hydrolases"/>
    <property type="match status" value="1"/>
</dbReference>
<dbReference type="Pfam" id="PF17657">
    <property type="entry name" value="DNA_pol3_finger"/>
    <property type="match status" value="1"/>
</dbReference>
<organism evidence="12 13">
    <name type="scientific">Candidatus Caccopulliclostridium gallistercoris</name>
    <dbReference type="NCBI Taxonomy" id="2840719"/>
    <lineage>
        <taxon>Bacteria</taxon>
        <taxon>Bacillati</taxon>
        <taxon>Bacillota</taxon>
        <taxon>Clostridia</taxon>
        <taxon>Candidatus Caccopulliclostridium</taxon>
    </lineage>
</organism>
<dbReference type="GO" id="GO:0006260">
    <property type="term" value="P:DNA replication"/>
    <property type="evidence" value="ECO:0007669"/>
    <property type="project" value="UniProtKB-KW"/>
</dbReference>
<proteinExistence type="inferred from homology"/>
<evidence type="ECO:0000313" key="12">
    <source>
        <dbReference type="EMBL" id="HIV01817.1"/>
    </source>
</evidence>
<evidence type="ECO:0000256" key="6">
    <source>
        <dbReference type="ARBA" id="ARBA00022695"/>
    </source>
</evidence>
<dbReference type="EC" id="2.7.7.7" evidence="3"/>
<dbReference type="InterPro" id="IPR004365">
    <property type="entry name" value="NA-bd_OB_tRNA"/>
</dbReference>
<evidence type="ECO:0000256" key="8">
    <source>
        <dbReference type="ARBA" id="ARBA00022932"/>
    </source>
</evidence>
<sequence>MEENFVHLHVHTEFSLLDGAAKIKQLVALSAERGNKAVAITDHGNMYGTLQFYTECLTHKIKPIIGEEFYVCDDHKQRGGKPILNHLILLAKNNEGYKNLLKLSSISFVDGFYYKPRIDYDLLEQYHEGIICLSACLAGSIPQLILQNRLEDAEKLALRLKNIFGDDFYLEIQNHGIEEQKLVMVELAKMSKKLGIKLVATNDVHYINKEDAEMQDVLMCVQMGKQIDDPDRLKFQTQEFYLKTYEEMALAFQGYEEALATTVEIADKCDVVIKSKLHGELGLEEKYVLPASKNYIPQYQPENGMTCFEFLKDMTYKGLKKKYKVLTPEILERAESELTLIHDLGFVEYFLVVWDYINYARSHDIPVGPGRGSGAGSIVAYAISITLIDPLKYDLIFERFIHKERVSMPDFDVDFDYDRRGEVIDYVRRRYTNSNVALIVTFGTMAAKNALRDVARVLRMPYSEVDKISKEIPDKLPEGIKKPPVLKYYFGVTGKPENDKFIVPALKKMYDEDQFLRRIVDMAVKLEGFPRNTSTHAAGVLIAPDRVDNFVPLSRNGDDITTQYNMIELEQLGLLKMDFLGLRTLTDIDKAIKLVEKIHGVKIDFYDMEYDDPKVYELISSGDTDAIFQLESAGMKKFMKELKPDCLEDIIAGVSLYRPGPMDSIPRYVKNKQNPDKIVYAHPCLEPILNVTYGCIVYQEQVMKVLQVMGGYNMGQADNVRRIMGKKKVEKMAYEREKFINGWKDPTGKSDIPGAIKLGIPKEVAEQVFSEMESFASYAFNKSHAAAYAHLSYQTAYLRCYYEIEFLTAVLNNRITNADEIKKYVTYTRKQGHQVLPPDINKSETYFSVENGNLRFGLGALKNVGVQLMEEVLAERDKNGPFKNFDDFINRVSQQALNKRCIEALILSGAFDTFGKSRSQLMAVYEIAVDKVSKDRKSKAKGQFSLFDNMELKTQDQTQYPDIREFNRETKLKFEKDILGVYISGHPLEEYMDKYKDFTLTSDMLEPEEIEEDDEVKYLYNVKDGTPVTCGGILTKVKKHITKADKKEMAMISMEDIYGTIEIMAFPKVYTKYKDILKEDDLFTVAGRLSIRDGEAPVVMAESFVRWSAPAVKDMPKNQKLCLKFDMQNKELYNKVYDVLLSYKGDAEVFSKCTTTDKKYKMPVKVNMVNHLINELNGLIGEENVIVVGDDK</sequence>
<evidence type="ECO:0000256" key="10">
    <source>
        <dbReference type="ARBA" id="ARBA00049244"/>
    </source>
</evidence>
<dbReference type="InterPro" id="IPR041931">
    <property type="entry name" value="DNA_pol3_alpha_thumb_dom"/>
</dbReference>
<dbReference type="InterPro" id="IPR040982">
    <property type="entry name" value="DNA_pol3_finger"/>
</dbReference>
<comment type="caution">
    <text evidence="12">The sequence shown here is derived from an EMBL/GenBank/DDBJ whole genome shotgun (WGS) entry which is preliminary data.</text>
</comment>
<dbReference type="Pfam" id="PF07733">
    <property type="entry name" value="DNA_pol3_alpha"/>
    <property type="match status" value="1"/>
</dbReference>
<evidence type="ECO:0000313" key="13">
    <source>
        <dbReference type="Proteomes" id="UP000886861"/>
    </source>
</evidence>
<evidence type="ECO:0000256" key="7">
    <source>
        <dbReference type="ARBA" id="ARBA00022705"/>
    </source>
</evidence>
<dbReference type="Pfam" id="PF01336">
    <property type="entry name" value="tRNA_anti-codon"/>
    <property type="match status" value="1"/>
</dbReference>
<dbReference type="PANTHER" id="PTHR32294:SF0">
    <property type="entry name" value="DNA POLYMERASE III SUBUNIT ALPHA"/>
    <property type="match status" value="1"/>
</dbReference>
<comment type="similarity">
    <text evidence="2">Belongs to the DNA polymerase type-C family. DnaE subfamily.</text>
</comment>
<evidence type="ECO:0000256" key="4">
    <source>
        <dbReference type="ARBA" id="ARBA00019114"/>
    </source>
</evidence>
<dbReference type="InterPro" id="IPR004805">
    <property type="entry name" value="DnaE2/DnaE/PolC"/>
</dbReference>
<dbReference type="SUPFAM" id="SSF160975">
    <property type="entry name" value="AF1531-like"/>
    <property type="match status" value="1"/>
</dbReference>
<dbReference type="GO" id="GO:0008408">
    <property type="term" value="F:3'-5' exonuclease activity"/>
    <property type="evidence" value="ECO:0007669"/>
    <property type="project" value="InterPro"/>
</dbReference>
<dbReference type="NCBIfam" id="TIGR00594">
    <property type="entry name" value="polc"/>
    <property type="match status" value="1"/>
</dbReference>
<dbReference type="SUPFAM" id="SSF89550">
    <property type="entry name" value="PHP domain-like"/>
    <property type="match status" value="1"/>
</dbReference>
<keyword evidence="5 12" id="KW-0808">Transferase</keyword>
<dbReference type="PANTHER" id="PTHR32294">
    <property type="entry name" value="DNA POLYMERASE III SUBUNIT ALPHA"/>
    <property type="match status" value="1"/>
</dbReference>
<dbReference type="InterPro" id="IPR004013">
    <property type="entry name" value="PHP_dom"/>
</dbReference>
<dbReference type="AlphaFoldDB" id="A0A9D1NET3"/>
<evidence type="ECO:0000256" key="3">
    <source>
        <dbReference type="ARBA" id="ARBA00012417"/>
    </source>
</evidence>
<dbReference type="InterPro" id="IPR016195">
    <property type="entry name" value="Pol/histidinol_Pase-like"/>
</dbReference>
<evidence type="ECO:0000256" key="5">
    <source>
        <dbReference type="ARBA" id="ARBA00022679"/>
    </source>
</evidence>
<dbReference type="EMBL" id="DVOJ01000015">
    <property type="protein sequence ID" value="HIV01817.1"/>
    <property type="molecule type" value="Genomic_DNA"/>
</dbReference>
<dbReference type="Proteomes" id="UP000886861">
    <property type="component" value="Unassembled WGS sequence"/>
</dbReference>
<protein>
    <recommendedName>
        <fullName evidence="4">DNA polymerase III subunit alpha</fullName>
        <ecNumber evidence="3">2.7.7.7</ecNumber>
    </recommendedName>
</protein>
<keyword evidence="7" id="KW-0235">DNA replication</keyword>
<name>A0A9D1NET3_9FIRM</name>
<dbReference type="SMART" id="SM00481">
    <property type="entry name" value="POLIIIAc"/>
    <property type="match status" value="1"/>
</dbReference>
<dbReference type="NCBIfam" id="NF005298">
    <property type="entry name" value="PRK06826.1"/>
    <property type="match status" value="1"/>
</dbReference>
<dbReference type="InterPro" id="IPR003141">
    <property type="entry name" value="Pol/His_phosphatase_N"/>
</dbReference>
<keyword evidence="8" id="KW-0239">DNA-directed DNA polymerase</keyword>
<evidence type="ECO:0000256" key="1">
    <source>
        <dbReference type="ARBA" id="ARBA00004496"/>
    </source>
</evidence>
<dbReference type="Gene3D" id="1.10.150.870">
    <property type="match status" value="1"/>
</dbReference>
<dbReference type="InterPro" id="IPR029460">
    <property type="entry name" value="DNAPol_HHH"/>
</dbReference>
<dbReference type="GO" id="GO:0005737">
    <property type="term" value="C:cytoplasm"/>
    <property type="evidence" value="ECO:0007669"/>
    <property type="project" value="UniProtKB-SubCell"/>
</dbReference>
<dbReference type="GO" id="GO:0003676">
    <property type="term" value="F:nucleic acid binding"/>
    <property type="evidence" value="ECO:0007669"/>
    <property type="project" value="InterPro"/>
</dbReference>
<comment type="subcellular location">
    <subcellularLocation>
        <location evidence="1">Cytoplasm</location>
    </subcellularLocation>
</comment>
<accession>A0A9D1NET3</accession>
<evidence type="ECO:0000259" key="11">
    <source>
        <dbReference type="SMART" id="SM00481"/>
    </source>
</evidence>
<evidence type="ECO:0000256" key="9">
    <source>
        <dbReference type="ARBA" id="ARBA00025611"/>
    </source>
</evidence>
<comment type="function">
    <text evidence="9">DNA polymerase III is a complex, multichain enzyme responsible for most of the replicative synthesis in bacteria. This DNA polymerase also exhibits 3' to 5' exonuclease activity. The alpha chain is the DNA polymerase.</text>
</comment>
<dbReference type="GO" id="GO:0003887">
    <property type="term" value="F:DNA-directed DNA polymerase activity"/>
    <property type="evidence" value="ECO:0007669"/>
    <property type="project" value="UniProtKB-KW"/>
</dbReference>
<reference evidence="12" key="2">
    <citation type="journal article" date="2021" name="PeerJ">
        <title>Extensive microbial diversity within the chicken gut microbiome revealed by metagenomics and culture.</title>
        <authorList>
            <person name="Gilroy R."/>
            <person name="Ravi A."/>
            <person name="Getino M."/>
            <person name="Pursley I."/>
            <person name="Horton D.L."/>
            <person name="Alikhan N.F."/>
            <person name="Baker D."/>
            <person name="Gharbi K."/>
            <person name="Hall N."/>
            <person name="Watson M."/>
            <person name="Adriaenssens E.M."/>
            <person name="Foster-Nyarko E."/>
            <person name="Jarju S."/>
            <person name="Secka A."/>
            <person name="Antonio M."/>
            <person name="Oren A."/>
            <person name="Chaudhuri R.R."/>
            <person name="La Ragione R."/>
            <person name="Hildebrand F."/>
            <person name="Pallen M.J."/>
        </authorList>
    </citation>
    <scope>NUCLEOTIDE SEQUENCE</scope>
    <source>
        <strain evidence="12">CHK186-9395</strain>
    </source>
</reference>
<dbReference type="Pfam" id="PF14579">
    <property type="entry name" value="HHH_6"/>
    <property type="match status" value="1"/>
</dbReference>